<dbReference type="InterPro" id="IPR046919">
    <property type="entry name" value="ABC-3C_CTD10"/>
</dbReference>
<comment type="caution">
    <text evidence="2">The sequence shown here is derived from an EMBL/GenBank/DDBJ whole genome shotgun (WGS) entry which is preliminary data.</text>
</comment>
<keyword evidence="3" id="KW-1185">Reference proteome</keyword>
<evidence type="ECO:0000259" key="1">
    <source>
        <dbReference type="Pfam" id="PF20275"/>
    </source>
</evidence>
<feature type="domain" description="ABC-three component systems C-terminal" evidence="1">
    <location>
        <begin position="172"/>
        <end position="294"/>
    </location>
</feature>
<dbReference type="AlphaFoldDB" id="A0AAE3J201"/>
<evidence type="ECO:0000313" key="3">
    <source>
        <dbReference type="Proteomes" id="UP001208041"/>
    </source>
</evidence>
<protein>
    <recommendedName>
        <fullName evidence="1">ABC-three component systems C-terminal domain-containing protein</fullName>
    </recommendedName>
</protein>
<dbReference type="Pfam" id="PF20275">
    <property type="entry name" value="CTD10"/>
    <property type="match status" value="1"/>
</dbReference>
<reference evidence="2" key="1">
    <citation type="submission" date="2022-10" db="EMBL/GenBank/DDBJ databases">
        <authorList>
            <person name="Yue Y."/>
        </authorList>
    </citation>
    <scope>NUCLEOTIDE SEQUENCE</scope>
    <source>
        <strain evidence="2">Z654</strain>
    </source>
</reference>
<dbReference type="Proteomes" id="UP001208041">
    <property type="component" value="Unassembled WGS sequence"/>
</dbReference>
<sequence>MDELQRFIFQIKFENAFLKNEGQAFEDMFAAIMGHAFPGDFQPVRAYGNKGDRKSDGYRASDKTIFQCYGPRSTKLDAMQAKVDADFNGALGHWGARMARWIFVHNDMDGLPADVVQQLVDLEAANPTVKLGSMGYAELFDVVMSLTPTQLTDLFGAAPTQTTLSQLEFMELQPVILAIPRMEPDDNPPLTAPSATKLQANDLSEAAAGLLRVGRRQERLVERFFEQYPVPNFGEEIAQGFRDRYQALRDEGASPDAVFAELQQFAGGMSGSPEHQAAVLAVMSYFFERCDIFEDHIEEGAAI</sequence>
<dbReference type="EMBL" id="JAOYFC010000005">
    <property type="protein sequence ID" value="MCV6825949.1"/>
    <property type="molecule type" value="Genomic_DNA"/>
</dbReference>
<proteinExistence type="predicted"/>
<gene>
    <name evidence="2" type="ORF">OH136_15410</name>
</gene>
<organism evidence="2 3">
    <name type="scientific">Halocynthiibacter halioticoli</name>
    <dbReference type="NCBI Taxonomy" id="2986804"/>
    <lineage>
        <taxon>Bacteria</taxon>
        <taxon>Pseudomonadati</taxon>
        <taxon>Pseudomonadota</taxon>
        <taxon>Alphaproteobacteria</taxon>
        <taxon>Rhodobacterales</taxon>
        <taxon>Paracoccaceae</taxon>
        <taxon>Halocynthiibacter</taxon>
    </lineage>
</organism>
<dbReference type="RefSeq" id="WP_102877871.1">
    <property type="nucleotide sequence ID" value="NZ_JAOYFC010000005.1"/>
</dbReference>
<accession>A0AAE3J201</accession>
<evidence type="ECO:0000313" key="2">
    <source>
        <dbReference type="EMBL" id="MCV6825949.1"/>
    </source>
</evidence>
<name>A0AAE3J201_9RHOB</name>
<dbReference type="GeneID" id="57290751"/>